<feature type="domain" description="Metallo-beta-lactamase" evidence="9">
    <location>
        <begin position="12"/>
        <end position="170"/>
    </location>
</feature>
<sequence length="237" mass="25598">MLFRQLFDTTSSTYTYLLGDEEQGTALLIDPVAEKLDRDLTLLRELGLSLTHALDTHVHADHVTASGLLRARTGAKVVSGITGAPCADIHVKHGDTLRAGTFTLQVLATPGHTDDSVSYLLGDRVFTGDALLIRGNGRTDFQNGNAGTLYDSITQVLFALPDETLVYPAHDYRGLTVTTIGEEKRHNPRVAGRSRDGFIQLMNNLGLPKPKLIDVAVPANRACGLTAPVRARGSFTH</sequence>
<dbReference type="FunFam" id="3.60.15.10:FF:000013">
    <property type="entry name" value="Persulfide dioxygenase ETHE1, mitochondrial"/>
    <property type="match status" value="1"/>
</dbReference>
<gene>
    <name evidence="10" type="ordered locus">MXAN_5860</name>
</gene>
<comment type="similarity">
    <text evidence="2">Belongs to the metallo-beta-lactamase superfamily. Glyoxalase II family.</text>
</comment>
<dbReference type="Gene3D" id="3.60.15.10">
    <property type="entry name" value="Ribonuclease Z/Hydroxyacylglutathione hydrolase-like"/>
    <property type="match status" value="1"/>
</dbReference>
<evidence type="ECO:0000313" key="11">
    <source>
        <dbReference type="Proteomes" id="UP000002402"/>
    </source>
</evidence>
<keyword evidence="11" id="KW-1185">Reference proteome</keyword>
<dbReference type="GO" id="GO:0046872">
    <property type="term" value="F:metal ion binding"/>
    <property type="evidence" value="ECO:0007669"/>
    <property type="project" value="UniProtKB-KW"/>
</dbReference>
<evidence type="ECO:0000313" key="10">
    <source>
        <dbReference type="EMBL" id="ABF91729.1"/>
    </source>
</evidence>
<dbReference type="EMBL" id="CP000113">
    <property type="protein sequence ID" value="ABF91729.1"/>
    <property type="molecule type" value="Genomic_DNA"/>
</dbReference>
<keyword evidence="6" id="KW-0007">Acetylation</keyword>
<evidence type="ECO:0000256" key="4">
    <source>
        <dbReference type="ARBA" id="ARBA00022946"/>
    </source>
</evidence>
<keyword evidence="5" id="KW-0223">Dioxygenase</keyword>
<reference evidence="10 11" key="1">
    <citation type="journal article" date="2006" name="Proc. Natl. Acad. Sci. U.S.A.">
        <title>Evolution of sensory complexity recorded in a myxobacterial genome.</title>
        <authorList>
            <person name="Goldman B.S."/>
            <person name="Nierman W.C."/>
            <person name="Kaiser D."/>
            <person name="Slater S.C."/>
            <person name="Durkin A.S."/>
            <person name="Eisen J.A."/>
            <person name="Ronning C.M."/>
            <person name="Barbazuk W.B."/>
            <person name="Blanchard M."/>
            <person name="Field C."/>
            <person name="Halling C."/>
            <person name="Hinkle G."/>
            <person name="Iartchuk O."/>
            <person name="Kim H.S."/>
            <person name="Mackenzie C."/>
            <person name="Madupu R."/>
            <person name="Miller N."/>
            <person name="Shvartsbeyn A."/>
            <person name="Sullivan S.A."/>
            <person name="Vaudin M."/>
            <person name="Wiegand R."/>
            <person name="Kaplan H.B."/>
        </authorList>
    </citation>
    <scope>NUCLEOTIDE SEQUENCE [LARGE SCALE GENOMIC DNA]</scope>
    <source>
        <strain evidence="11">DK1622</strain>
    </source>
</reference>
<proteinExistence type="inferred from homology"/>
<dbReference type="InterPro" id="IPR051682">
    <property type="entry name" value="Mito_Persulfide_Diox"/>
</dbReference>
<dbReference type="InterPro" id="IPR001279">
    <property type="entry name" value="Metallo-B-lactamas"/>
</dbReference>
<evidence type="ECO:0000256" key="7">
    <source>
        <dbReference type="ARBA" id="ARBA00023002"/>
    </source>
</evidence>
<dbReference type="InterPro" id="IPR044528">
    <property type="entry name" value="POD-like_MBL-fold"/>
</dbReference>
<accession>Q1D026</accession>
<dbReference type="PANTHER" id="PTHR43084:SF1">
    <property type="entry name" value="PERSULFIDE DIOXYGENASE ETHE1, MITOCHONDRIAL"/>
    <property type="match status" value="1"/>
</dbReference>
<dbReference type="PANTHER" id="PTHR43084">
    <property type="entry name" value="PERSULFIDE DIOXYGENASE ETHE1"/>
    <property type="match status" value="1"/>
</dbReference>
<evidence type="ECO:0000259" key="9">
    <source>
        <dbReference type="SMART" id="SM00849"/>
    </source>
</evidence>
<evidence type="ECO:0000256" key="6">
    <source>
        <dbReference type="ARBA" id="ARBA00022990"/>
    </source>
</evidence>
<dbReference type="SMART" id="SM00849">
    <property type="entry name" value="Lactamase_B"/>
    <property type="match status" value="1"/>
</dbReference>
<dbReference type="InterPro" id="IPR036866">
    <property type="entry name" value="RibonucZ/Hydroxyglut_hydro"/>
</dbReference>
<keyword evidence="7" id="KW-0560">Oxidoreductase</keyword>
<comment type="cofactor">
    <cofactor evidence="1">
        <name>Fe(2+)</name>
        <dbReference type="ChEBI" id="CHEBI:29033"/>
    </cofactor>
</comment>
<dbReference type="GO" id="GO:0050313">
    <property type="term" value="F:sulfur dioxygenase activity"/>
    <property type="evidence" value="ECO:0007669"/>
    <property type="project" value="InterPro"/>
</dbReference>
<name>Q1D026_MYXXD</name>
<dbReference type="AlphaFoldDB" id="Q1D026"/>
<protein>
    <submittedName>
        <fullName evidence="10">Metallo-beta-lactamase family protein</fullName>
    </submittedName>
</protein>
<organism evidence="10 11">
    <name type="scientific">Myxococcus xanthus (strain DK1622)</name>
    <dbReference type="NCBI Taxonomy" id="246197"/>
    <lineage>
        <taxon>Bacteria</taxon>
        <taxon>Pseudomonadati</taxon>
        <taxon>Myxococcota</taxon>
        <taxon>Myxococcia</taxon>
        <taxon>Myxococcales</taxon>
        <taxon>Cystobacterineae</taxon>
        <taxon>Myxococcaceae</taxon>
        <taxon>Myxococcus</taxon>
    </lineage>
</organism>
<dbReference type="RefSeq" id="WP_011555811.1">
    <property type="nucleotide sequence ID" value="NC_008095.1"/>
</dbReference>
<dbReference type="EnsemblBacteria" id="ABF91729">
    <property type="protein sequence ID" value="ABF91729"/>
    <property type="gene ID" value="MXAN_5860"/>
</dbReference>
<dbReference type="eggNOG" id="COG0491">
    <property type="taxonomic scope" value="Bacteria"/>
</dbReference>
<dbReference type="HOGENOM" id="CLU_030571_7_0_7"/>
<evidence type="ECO:0000256" key="8">
    <source>
        <dbReference type="ARBA" id="ARBA00023004"/>
    </source>
</evidence>
<keyword evidence="3" id="KW-0479">Metal-binding</keyword>
<dbReference type="GeneID" id="41363099"/>
<dbReference type="OrthoDB" id="9784009at2"/>
<dbReference type="KEGG" id="mxa:MXAN_5860"/>
<dbReference type="Pfam" id="PF00753">
    <property type="entry name" value="Lactamase_B"/>
    <property type="match status" value="2"/>
</dbReference>
<keyword evidence="8" id="KW-0408">Iron</keyword>
<dbReference type="Proteomes" id="UP000002402">
    <property type="component" value="Chromosome"/>
</dbReference>
<evidence type="ECO:0000256" key="5">
    <source>
        <dbReference type="ARBA" id="ARBA00022964"/>
    </source>
</evidence>
<dbReference type="CDD" id="cd07724">
    <property type="entry name" value="POD-like_MBL-fold"/>
    <property type="match status" value="1"/>
</dbReference>
<evidence type="ECO:0000256" key="2">
    <source>
        <dbReference type="ARBA" id="ARBA00006759"/>
    </source>
</evidence>
<dbReference type="GO" id="GO:0070813">
    <property type="term" value="P:hydrogen sulfide metabolic process"/>
    <property type="evidence" value="ECO:0007669"/>
    <property type="project" value="TreeGrafter"/>
</dbReference>
<dbReference type="GO" id="GO:0006749">
    <property type="term" value="P:glutathione metabolic process"/>
    <property type="evidence" value="ECO:0007669"/>
    <property type="project" value="InterPro"/>
</dbReference>
<keyword evidence="4" id="KW-0809">Transit peptide</keyword>
<evidence type="ECO:0000256" key="3">
    <source>
        <dbReference type="ARBA" id="ARBA00022723"/>
    </source>
</evidence>
<dbReference type="STRING" id="246197.MXAN_5860"/>
<evidence type="ECO:0000256" key="1">
    <source>
        <dbReference type="ARBA" id="ARBA00001954"/>
    </source>
</evidence>
<dbReference type="SUPFAM" id="SSF56281">
    <property type="entry name" value="Metallo-hydrolase/oxidoreductase"/>
    <property type="match status" value="1"/>
</dbReference>